<keyword evidence="5" id="KW-0472">Membrane</keyword>
<dbReference type="PROSITE" id="PS00941">
    <property type="entry name" value="CARBOXYLESTERASE_B_2"/>
    <property type="match status" value="1"/>
</dbReference>
<comment type="caution">
    <text evidence="8">The sequence shown here is derived from an EMBL/GenBank/DDBJ whole genome shotgun (WGS) entry which is preliminary data.</text>
</comment>
<feature type="domain" description="Carboxylesterase type B" evidence="7">
    <location>
        <begin position="202"/>
        <end position="731"/>
    </location>
</feature>
<gene>
    <name evidence="8" type="ORF">R5R35_006430</name>
</gene>
<evidence type="ECO:0000256" key="4">
    <source>
        <dbReference type="SAM" id="MobiDB-lite"/>
    </source>
</evidence>
<evidence type="ECO:0000256" key="5">
    <source>
        <dbReference type="SAM" id="Phobius"/>
    </source>
</evidence>
<feature type="compositionally biased region" description="Basic and acidic residues" evidence="4">
    <location>
        <begin position="50"/>
        <end position="80"/>
    </location>
</feature>
<sequence length="929" mass="105750">MRAAWAALCLLAAAAGTARAQQSFPDGRYSPDGQYLGSQYTPDGQYRGNYNRERERDPYNRDPYNRDPYNRDPYNRDQYGRDQYGNYNPRDGQYPPGQGANTYFFGDRRYGYQQPGDDNYEYNRRGNDQDRFNQGNPNSPPLPGVLAGWRPDLQGRERPNSKLLPRDVSVRTAYGEVQGFRVYLYDDPDPRSGYRPGVSPVERETANVSVFLGIPYALPPTGDGRLRPPRPHRGWKVLQAVDFGPACPQHSRHTGATKRIRDMDEDCLYLNIYSPSTASGHARPYPVMFYIHGGDFTHGASNLFPGHVLAAFYEVVVVTINYRLGALGFLSTADDNSPGNYGLLDQALALQWVHENVRAFGGDPDAITLFGPDAGAASAGLLAVAPRTRHLVRRVIAQSGSALADWALIEDKYRAQNTSRVFGRAIGCDIDSAWKLVSCVRKARSFVELGDAEMDAHVPRVGLFPWAPVLDANFSVPLDSWYEGWREEDWRLLNDMPERLLRRRAFNPQLEYMSGVTMQEAAFMIYNNASLAPHYTVDQAFFDQKVRELVLRYNYTLNPEGVYQAIKYMYTYWPDPNNTFYIRERYIDLMSDFIYRAPSDHMAKVLAEQNVPLYLYVLNTTIEAFKLPLWRKVPHNIEHYYLTGAPFMDIEFFPRRPTLDRQMWTDNDRNMSHFFMKAYSDFARNGNPTMSQILGLYFEKATNGQLKYLNINTTYNSSVMLNFRQTESAFWTMYLPSVIGRLVPTYPPSTEFWWEPRAPLQIAFWSVSGACLLLIVVVVICCILWRNAKRQSDRYYSSDIMLRDEGSDPEGIENHSATNVYEYRDTPPTKVKRNLSQPQLQMQEIKDMKDSKDSKGRAISPPMTTASYDPRRSASVPSLRTSSASSLKDSASFVSSSPGGPRRTPTTNHRRGPKPQTLITEGGVPQTQV</sequence>
<dbReference type="InterPro" id="IPR019819">
    <property type="entry name" value="Carboxylesterase_B_CS"/>
</dbReference>
<feature type="compositionally biased region" description="Low complexity" evidence="4">
    <location>
        <begin position="873"/>
        <end position="897"/>
    </location>
</feature>
<evidence type="ECO:0000259" key="7">
    <source>
        <dbReference type="Pfam" id="PF00135"/>
    </source>
</evidence>
<feature type="transmembrane region" description="Helical" evidence="5">
    <location>
        <begin position="762"/>
        <end position="785"/>
    </location>
</feature>
<feature type="chain" id="PRO_5042851689" description="Carboxylesterase type B domain-containing protein" evidence="6">
    <location>
        <begin position="21"/>
        <end position="929"/>
    </location>
</feature>
<dbReference type="SUPFAM" id="SSF53474">
    <property type="entry name" value="alpha/beta-Hydrolases"/>
    <property type="match status" value="1"/>
</dbReference>
<keyword evidence="3" id="KW-0325">Glycoprotein</keyword>
<evidence type="ECO:0000256" key="2">
    <source>
        <dbReference type="ARBA" id="ARBA00022729"/>
    </source>
</evidence>
<dbReference type="InterPro" id="IPR051093">
    <property type="entry name" value="Neuroligin/BSAL"/>
</dbReference>
<evidence type="ECO:0000256" key="6">
    <source>
        <dbReference type="SAM" id="SignalP"/>
    </source>
</evidence>
<dbReference type="Proteomes" id="UP001378592">
    <property type="component" value="Unassembled WGS sequence"/>
</dbReference>
<dbReference type="EMBL" id="JAZDUA010000033">
    <property type="protein sequence ID" value="KAK7871831.1"/>
    <property type="molecule type" value="Genomic_DNA"/>
</dbReference>
<evidence type="ECO:0000256" key="1">
    <source>
        <dbReference type="ARBA" id="ARBA00005964"/>
    </source>
</evidence>
<dbReference type="InterPro" id="IPR029058">
    <property type="entry name" value="AB_hydrolase_fold"/>
</dbReference>
<accession>A0AAN9ZD00</accession>
<keyword evidence="9" id="KW-1185">Reference proteome</keyword>
<feature type="compositionally biased region" description="Basic and acidic residues" evidence="4">
    <location>
        <begin position="844"/>
        <end position="856"/>
    </location>
</feature>
<organism evidence="8 9">
    <name type="scientific">Gryllus longicercus</name>
    <dbReference type="NCBI Taxonomy" id="2509291"/>
    <lineage>
        <taxon>Eukaryota</taxon>
        <taxon>Metazoa</taxon>
        <taxon>Ecdysozoa</taxon>
        <taxon>Arthropoda</taxon>
        <taxon>Hexapoda</taxon>
        <taxon>Insecta</taxon>
        <taxon>Pterygota</taxon>
        <taxon>Neoptera</taxon>
        <taxon>Polyneoptera</taxon>
        <taxon>Orthoptera</taxon>
        <taxon>Ensifera</taxon>
        <taxon>Gryllidea</taxon>
        <taxon>Grylloidea</taxon>
        <taxon>Gryllidae</taxon>
        <taxon>Gryllinae</taxon>
        <taxon>Gryllus</taxon>
    </lineage>
</organism>
<comment type="similarity">
    <text evidence="1">Belongs to the type-B carboxylesterase/lipase family.</text>
</comment>
<evidence type="ECO:0000256" key="3">
    <source>
        <dbReference type="ARBA" id="ARBA00023180"/>
    </source>
</evidence>
<keyword evidence="2 6" id="KW-0732">Signal</keyword>
<evidence type="ECO:0000313" key="9">
    <source>
        <dbReference type="Proteomes" id="UP001378592"/>
    </source>
</evidence>
<keyword evidence="5" id="KW-1133">Transmembrane helix</keyword>
<dbReference type="Gene3D" id="3.40.50.1820">
    <property type="entry name" value="alpha/beta hydrolase"/>
    <property type="match status" value="1"/>
</dbReference>
<dbReference type="FunFam" id="3.40.50.1820:FF:000156">
    <property type="entry name" value="Neuroligin-4, Y-linked"/>
    <property type="match status" value="1"/>
</dbReference>
<feature type="region of interest" description="Disordered" evidence="4">
    <location>
        <begin position="806"/>
        <end position="929"/>
    </location>
</feature>
<proteinExistence type="inferred from homology"/>
<dbReference type="AlphaFoldDB" id="A0AAN9ZD00"/>
<dbReference type="Pfam" id="PF00135">
    <property type="entry name" value="COesterase"/>
    <property type="match status" value="1"/>
</dbReference>
<reference evidence="8 9" key="1">
    <citation type="submission" date="2024-03" db="EMBL/GenBank/DDBJ databases">
        <title>The genome assembly and annotation of the cricket Gryllus longicercus Weissman &amp; Gray.</title>
        <authorList>
            <person name="Szrajer S."/>
            <person name="Gray D."/>
            <person name="Ylla G."/>
        </authorList>
    </citation>
    <scope>NUCLEOTIDE SEQUENCE [LARGE SCALE GENOMIC DNA]</scope>
    <source>
        <strain evidence="8">DAG 2021-001</strain>
        <tissue evidence="8">Whole body minus gut</tissue>
    </source>
</reference>
<name>A0AAN9ZD00_9ORTH</name>
<protein>
    <recommendedName>
        <fullName evidence="7">Carboxylesterase type B domain-containing protein</fullName>
    </recommendedName>
</protein>
<dbReference type="PANTHER" id="PTHR43903">
    <property type="entry name" value="NEUROLIGIN"/>
    <property type="match status" value="1"/>
</dbReference>
<keyword evidence="5" id="KW-0812">Transmembrane</keyword>
<feature type="region of interest" description="Disordered" evidence="4">
    <location>
        <begin position="20"/>
        <end position="142"/>
    </location>
</feature>
<evidence type="ECO:0000313" key="8">
    <source>
        <dbReference type="EMBL" id="KAK7871831.1"/>
    </source>
</evidence>
<feature type="compositionally biased region" description="Basic and acidic residues" evidence="4">
    <location>
        <begin position="121"/>
        <end position="131"/>
    </location>
</feature>
<feature type="signal peptide" evidence="6">
    <location>
        <begin position="1"/>
        <end position="20"/>
    </location>
</feature>
<dbReference type="InterPro" id="IPR002018">
    <property type="entry name" value="CarbesteraseB"/>
</dbReference>